<organism evidence="1 2">
    <name type="scientific">Ancylomarina salipaludis</name>
    <dbReference type="NCBI Taxonomy" id="2501299"/>
    <lineage>
        <taxon>Bacteria</taxon>
        <taxon>Pseudomonadati</taxon>
        <taxon>Bacteroidota</taxon>
        <taxon>Bacteroidia</taxon>
        <taxon>Marinilabiliales</taxon>
        <taxon>Marinifilaceae</taxon>
        <taxon>Ancylomarina</taxon>
    </lineage>
</organism>
<accession>A0A4Q1JP19</accession>
<dbReference type="AlphaFoldDB" id="A0A4Q1JP19"/>
<name>A0A4Q1JP19_9BACT</name>
<protein>
    <submittedName>
        <fullName evidence="1">Uncharacterized protein</fullName>
    </submittedName>
</protein>
<proteinExistence type="predicted"/>
<dbReference type="Proteomes" id="UP000289703">
    <property type="component" value="Unassembled WGS sequence"/>
</dbReference>
<keyword evidence="2" id="KW-1185">Reference proteome</keyword>
<gene>
    <name evidence="1" type="ORF">EO244_05960</name>
</gene>
<dbReference type="EMBL" id="SAXA01000004">
    <property type="protein sequence ID" value="RXQ95851.1"/>
    <property type="molecule type" value="Genomic_DNA"/>
</dbReference>
<sequence>MKKIYYLLLLVLISCSSNEESISPNEEEYTKEEILIEKIKKIKIVSEFGLQSNELEEKLKSYGYTLSQDEDNILVITPENTYGKYHTLIKYNGDIVCPIKGYSFKIYENTEGDGEPSIVQEFFYENNQNYSTNNPFFQVQISFEKVSENTYELVKNWIKELGIVTASFEQVNNLTYTKERASQSNLIVEIGEHSNFVFKDVVFVRIYENKTPIYAQ</sequence>
<dbReference type="RefSeq" id="WP_129253744.1">
    <property type="nucleotide sequence ID" value="NZ_SAXA01000004.1"/>
</dbReference>
<evidence type="ECO:0000313" key="2">
    <source>
        <dbReference type="Proteomes" id="UP000289703"/>
    </source>
</evidence>
<evidence type="ECO:0000313" key="1">
    <source>
        <dbReference type="EMBL" id="RXQ95851.1"/>
    </source>
</evidence>
<comment type="caution">
    <text evidence="1">The sequence shown here is derived from an EMBL/GenBank/DDBJ whole genome shotgun (WGS) entry which is preliminary data.</text>
</comment>
<reference evidence="1 2" key="1">
    <citation type="submission" date="2019-01" db="EMBL/GenBank/DDBJ databases">
        <title>Ancylomarina salipaludis sp. nov., isolated from a salt marsh.</title>
        <authorList>
            <person name="Yoon J.-H."/>
        </authorList>
    </citation>
    <scope>NUCLEOTIDE SEQUENCE [LARGE SCALE GENOMIC DNA]</scope>
    <source>
        <strain evidence="1 2">SHSM-M15</strain>
    </source>
</reference>
<dbReference type="PROSITE" id="PS51257">
    <property type="entry name" value="PROKAR_LIPOPROTEIN"/>
    <property type="match status" value="1"/>
</dbReference>